<comment type="caution">
    <text evidence="1">The sequence shown here is derived from an EMBL/GenBank/DDBJ whole genome shotgun (WGS) entry which is preliminary data.</text>
</comment>
<reference evidence="1" key="1">
    <citation type="submission" date="2021-02" db="EMBL/GenBank/DDBJ databases">
        <authorList>
            <person name="Dougan E. K."/>
            <person name="Rhodes N."/>
            <person name="Thang M."/>
            <person name="Chan C."/>
        </authorList>
    </citation>
    <scope>NUCLEOTIDE SEQUENCE</scope>
</reference>
<name>A0A812M5K7_9DINO</name>
<evidence type="ECO:0000313" key="2">
    <source>
        <dbReference type="Proteomes" id="UP000604046"/>
    </source>
</evidence>
<feature type="non-terminal residue" evidence="1">
    <location>
        <position position="1"/>
    </location>
</feature>
<dbReference type="Proteomes" id="UP000604046">
    <property type="component" value="Unassembled WGS sequence"/>
</dbReference>
<accession>A0A812M5K7</accession>
<dbReference type="AlphaFoldDB" id="A0A812M5K7"/>
<protein>
    <submittedName>
        <fullName evidence="1">Uncharacterized protein</fullName>
    </submittedName>
</protein>
<feature type="non-terminal residue" evidence="1">
    <location>
        <position position="180"/>
    </location>
</feature>
<dbReference type="EMBL" id="CAJNDS010001383">
    <property type="protein sequence ID" value="CAE7257215.1"/>
    <property type="molecule type" value="Genomic_DNA"/>
</dbReference>
<organism evidence="1 2">
    <name type="scientific">Symbiodinium natans</name>
    <dbReference type="NCBI Taxonomy" id="878477"/>
    <lineage>
        <taxon>Eukaryota</taxon>
        <taxon>Sar</taxon>
        <taxon>Alveolata</taxon>
        <taxon>Dinophyceae</taxon>
        <taxon>Suessiales</taxon>
        <taxon>Symbiodiniaceae</taxon>
        <taxon>Symbiodinium</taxon>
    </lineage>
</organism>
<sequence length="180" mass="19345">EIKKTYGGWRSKGLISVNDPGNEIPPFCSSGGGPDTSPYWNINTASAGTGADSGKYRPVCKVPVTGQEVPVTDPPVLGPVREKAVMLNTLEYTCEPRTVNFDPSWQQARTLKLALVCCDIPFTRAAVVKNGATCSPAGLTWDLAKRACEDRGERLCNRNEVDPDAARARSWISGQCSSSP</sequence>
<evidence type="ECO:0000313" key="1">
    <source>
        <dbReference type="EMBL" id="CAE7257215.1"/>
    </source>
</evidence>
<proteinExistence type="predicted"/>
<gene>
    <name evidence="1" type="ORF">SNAT2548_LOCUS13266</name>
</gene>
<keyword evidence="2" id="KW-1185">Reference proteome</keyword>